<dbReference type="InterPro" id="IPR029058">
    <property type="entry name" value="AB_hydrolase_fold"/>
</dbReference>
<dbReference type="AlphaFoldDB" id="A0A7S7NQ36"/>
<dbReference type="InterPro" id="IPR002471">
    <property type="entry name" value="Pept_S9_AS"/>
</dbReference>
<feature type="chain" id="PRO_5032351406" description="prolyl oligopeptidase" evidence="7">
    <location>
        <begin position="24"/>
        <end position="685"/>
    </location>
</feature>
<evidence type="ECO:0000256" key="1">
    <source>
        <dbReference type="ARBA" id="ARBA00001070"/>
    </source>
</evidence>
<dbReference type="InterPro" id="IPR002470">
    <property type="entry name" value="Peptidase_S9A"/>
</dbReference>
<evidence type="ECO:0000256" key="6">
    <source>
        <dbReference type="ARBA" id="ARBA00022825"/>
    </source>
</evidence>
<accession>A0A7S7NQ36</accession>
<dbReference type="InterPro" id="IPR023302">
    <property type="entry name" value="Pept_S9A_N"/>
</dbReference>
<dbReference type="EMBL" id="CP063849">
    <property type="protein sequence ID" value="QOY87725.1"/>
    <property type="molecule type" value="Genomic_DNA"/>
</dbReference>
<keyword evidence="11" id="KW-1185">Reference proteome</keyword>
<keyword evidence="5" id="KW-0378">Hydrolase</keyword>
<dbReference type="GO" id="GO:0005829">
    <property type="term" value="C:cytosol"/>
    <property type="evidence" value="ECO:0007669"/>
    <property type="project" value="TreeGrafter"/>
</dbReference>
<evidence type="ECO:0000256" key="5">
    <source>
        <dbReference type="ARBA" id="ARBA00022801"/>
    </source>
</evidence>
<comment type="catalytic activity">
    <reaction evidence="1">
        <text>Hydrolysis of Pro-|-Xaa &gt;&gt; Ala-|-Xaa in oligopeptides.</text>
        <dbReference type="EC" id="3.4.21.26"/>
    </reaction>
</comment>
<dbReference type="FunFam" id="3.40.50.1820:FF:000005">
    <property type="entry name" value="Prolyl endopeptidase"/>
    <property type="match status" value="1"/>
</dbReference>
<evidence type="ECO:0000259" key="8">
    <source>
        <dbReference type="Pfam" id="PF00326"/>
    </source>
</evidence>
<protein>
    <recommendedName>
        <fullName evidence="3">prolyl oligopeptidase</fullName>
        <ecNumber evidence="3">3.4.21.26</ecNumber>
    </recommendedName>
</protein>
<feature type="signal peptide" evidence="7">
    <location>
        <begin position="1"/>
        <end position="23"/>
    </location>
</feature>
<keyword evidence="7" id="KW-0732">Signal</keyword>
<proteinExistence type="inferred from homology"/>
<dbReference type="PANTHER" id="PTHR42881">
    <property type="entry name" value="PROLYL ENDOPEPTIDASE"/>
    <property type="match status" value="1"/>
</dbReference>
<comment type="similarity">
    <text evidence="2">Belongs to the peptidase S9A family.</text>
</comment>
<evidence type="ECO:0000256" key="2">
    <source>
        <dbReference type="ARBA" id="ARBA00005228"/>
    </source>
</evidence>
<evidence type="ECO:0000313" key="10">
    <source>
        <dbReference type="EMBL" id="QOY87725.1"/>
    </source>
</evidence>
<dbReference type="Pfam" id="PF02897">
    <property type="entry name" value="Peptidase_S9_N"/>
    <property type="match status" value="1"/>
</dbReference>
<keyword evidence="6" id="KW-0720">Serine protease</keyword>
<dbReference type="GO" id="GO:0006508">
    <property type="term" value="P:proteolysis"/>
    <property type="evidence" value="ECO:0007669"/>
    <property type="project" value="UniProtKB-KW"/>
</dbReference>
<dbReference type="PANTHER" id="PTHR42881:SF2">
    <property type="entry name" value="PROLYL ENDOPEPTIDASE"/>
    <property type="match status" value="1"/>
</dbReference>
<dbReference type="PROSITE" id="PS00708">
    <property type="entry name" value="PRO_ENDOPEP_SER"/>
    <property type="match status" value="1"/>
</dbReference>
<evidence type="ECO:0000256" key="7">
    <source>
        <dbReference type="SAM" id="SignalP"/>
    </source>
</evidence>
<dbReference type="GO" id="GO:0070012">
    <property type="term" value="F:oligopeptidase activity"/>
    <property type="evidence" value="ECO:0007669"/>
    <property type="project" value="TreeGrafter"/>
</dbReference>
<evidence type="ECO:0000259" key="9">
    <source>
        <dbReference type="Pfam" id="PF02897"/>
    </source>
</evidence>
<evidence type="ECO:0000256" key="3">
    <source>
        <dbReference type="ARBA" id="ARBA00011897"/>
    </source>
</evidence>
<organism evidence="10 11">
    <name type="scientific">Paludibaculum fermentans</name>
    <dbReference type="NCBI Taxonomy" id="1473598"/>
    <lineage>
        <taxon>Bacteria</taxon>
        <taxon>Pseudomonadati</taxon>
        <taxon>Acidobacteriota</taxon>
        <taxon>Terriglobia</taxon>
        <taxon>Bryobacterales</taxon>
        <taxon>Bryobacteraceae</taxon>
        <taxon>Paludibaculum</taxon>
    </lineage>
</organism>
<dbReference type="Gene3D" id="3.40.50.1820">
    <property type="entry name" value="alpha/beta hydrolase"/>
    <property type="match status" value="1"/>
</dbReference>
<dbReference type="EC" id="3.4.21.26" evidence="3"/>
<dbReference type="InterPro" id="IPR051167">
    <property type="entry name" value="Prolyl_oligopep/macrocyclase"/>
</dbReference>
<evidence type="ECO:0000256" key="4">
    <source>
        <dbReference type="ARBA" id="ARBA00022670"/>
    </source>
</evidence>
<dbReference type="SUPFAM" id="SSF53474">
    <property type="entry name" value="alpha/beta-Hydrolases"/>
    <property type="match status" value="1"/>
</dbReference>
<dbReference type="RefSeq" id="WP_194449392.1">
    <property type="nucleotide sequence ID" value="NZ_CP063849.1"/>
</dbReference>
<dbReference type="SUPFAM" id="SSF50993">
    <property type="entry name" value="Peptidase/esterase 'gauge' domain"/>
    <property type="match status" value="1"/>
</dbReference>
<dbReference type="Proteomes" id="UP000593892">
    <property type="component" value="Chromosome"/>
</dbReference>
<name>A0A7S7NQ36_PALFE</name>
<dbReference type="InterPro" id="IPR001375">
    <property type="entry name" value="Peptidase_S9_cat"/>
</dbReference>
<dbReference type="PRINTS" id="PR00862">
    <property type="entry name" value="PROLIGOPTASE"/>
</dbReference>
<dbReference type="Gene3D" id="2.130.10.120">
    <property type="entry name" value="Prolyl oligopeptidase, N-terminal domain"/>
    <property type="match status" value="1"/>
</dbReference>
<dbReference type="GO" id="GO:0004252">
    <property type="term" value="F:serine-type endopeptidase activity"/>
    <property type="evidence" value="ECO:0007669"/>
    <property type="project" value="UniProtKB-EC"/>
</dbReference>
<dbReference type="KEGG" id="pfer:IRI77_34105"/>
<gene>
    <name evidence="10" type="ORF">IRI77_34105</name>
</gene>
<feature type="domain" description="Peptidase S9A N-terminal" evidence="9">
    <location>
        <begin position="21"/>
        <end position="411"/>
    </location>
</feature>
<dbReference type="Pfam" id="PF00326">
    <property type="entry name" value="Peptidase_S9"/>
    <property type="match status" value="1"/>
</dbReference>
<evidence type="ECO:0000313" key="11">
    <source>
        <dbReference type="Proteomes" id="UP000593892"/>
    </source>
</evidence>
<reference evidence="10 11" key="1">
    <citation type="submission" date="2020-10" db="EMBL/GenBank/DDBJ databases">
        <title>Complete genome sequence of Paludibaculum fermentans P105T, a facultatively anaerobic acidobacterium capable of dissimilatory Fe(III) reduction.</title>
        <authorList>
            <person name="Dedysh S.N."/>
            <person name="Beletsky A.V."/>
            <person name="Kulichevskaya I.S."/>
            <person name="Mardanov A.V."/>
            <person name="Ravin N.V."/>
        </authorList>
    </citation>
    <scope>NUCLEOTIDE SEQUENCE [LARGE SCALE GENOMIC DNA]</scope>
    <source>
        <strain evidence="10 11">P105</strain>
    </source>
</reference>
<sequence length="685" mass="76353">MRFWLVFLSALCVVAQNKPPASAVHPITETLHGTAVTDPYRWLEDQQSPETRAWIDTQMKYTRAALDPLPQRPRWKARLTELHRTETTGLPRERGGKYFFEKRGASENRASICVRRSLEGPDEVLVDPAAVSKDETVSVDLLDVTPDGKLLAFGVRKGGADEYEVLLLDVDRRQPLPDHLPPMHYINVLLVPDHSGIYFTDLDPGKGPRAFFRPLGRENVEPKQIFGQGFGAEYILEANLSEDGRFLTLNMVQGSAGNRTEVWLLDRLKGGRPQPIVRDLDARTYGFVSGGRLFLITNWQAPRSRVFVVNPEQPQRFFWKLIVPEAPWNLESLDVAGERLLVSYTRNASSLVMVLEADGRYAGEAELPGLGALSGVSGRWGSKEFFAGYESFTTPAMVLRFDAKTLARTTWYRNPVPVDSNAFESKQIWFSSKDGTRVPMFVVHKKGLRLDGTNPTLLTGYGGFNVSNTPYFWSAGVAWMEQGGVLVNANLRGGGEFGEEWHRAGMLANKQNVFDDFIAAAEELIRRKYTSPGKLAILGGSNGGLLVGAAMVQRPELFRAVVCEVPLLDMLRYQKFLVAGLWVPEYGSADDPRQFEYLLRYSPYQNVRDGVKYPAVLFVTGDSDTRVAPLHARKMTARVQAATSSGLPVLLLYDTKTGHSGGKPVSQLIEDETDTFSFLAWQLGL</sequence>
<keyword evidence="4" id="KW-0645">Protease</keyword>
<feature type="domain" description="Peptidase S9 prolyl oligopeptidase catalytic" evidence="8">
    <location>
        <begin position="476"/>
        <end position="684"/>
    </location>
</feature>